<dbReference type="GO" id="GO:0005737">
    <property type="term" value="C:cytoplasm"/>
    <property type="evidence" value="ECO:0007669"/>
    <property type="project" value="TreeGrafter"/>
</dbReference>
<dbReference type="OrthoDB" id="4951845at2759"/>
<evidence type="ECO:0000313" key="7">
    <source>
        <dbReference type="EMBL" id="GAU41841.1"/>
    </source>
</evidence>
<dbReference type="SUPFAM" id="SSF52833">
    <property type="entry name" value="Thioredoxin-like"/>
    <property type="match status" value="1"/>
</dbReference>
<accession>A0A2Z6NDE7</accession>
<evidence type="ECO:0000259" key="5">
    <source>
        <dbReference type="PROSITE" id="PS50404"/>
    </source>
</evidence>
<keyword evidence="2" id="KW-0808">Transferase</keyword>
<dbReference type="SUPFAM" id="SSF47616">
    <property type="entry name" value="GST C-terminal domain-like"/>
    <property type="match status" value="1"/>
</dbReference>
<reference evidence="8" key="1">
    <citation type="journal article" date="2017" name="Front. Plant Sci.">
        <title>Climate Clever Clovers: New Paradigm to Reduce the Environmental Footprint of Ruminants by Breeding Low Methanogenic Forages Utilizing Haplotype Variation.</title>
        <authorList>
            <person name="Kaur P."/>
            <person name="Appels R."/>
            <person name="Bayer P.E."/>
            <person name="Keeble-Gagnere G."/>
            <person name="Wang J."/>
            <person name="Hirakawa H."/>
            <person name="Shirasawa K."/>
            <person name="Vercoe P."/>
            <person name="Stefanova K."/>
            <person name="Durmic Z."/>
            <person name="Nichols P."/>
            <person name="Revell C."/>
            <person name="Isobe S.N."/>
            <person name="Edwards D."/>
            <person name="Erskine W."/>
        </authorList>
    </citation>
    <scope>NUCLEOTIDE SEQUENCE [LARGE SCALE GENOMIC DNA]</scope>
    <source>
        <strain evidence="8">cv. Daliak</strain>
    </source>
</reference>
<dbReference type="InterPro" id="IPR004045">
    <property type="entry name" value="Glutathione_S-Trfase_N"/>
</dbReference>
<dbReference type="InterPro" id="IPR045074">
    <property type="entry name" value="GST_C_Tau"/>
</dbReference>
<dbReference type="SFLD" id="SFLDS00019">
    <property type="entry name" value="Glutathione_Transferase_(cytos"/>
    <property type="match status" value="1"/>
</dbReference>
<dbReference type="InterPro" id="IPR045073">
    <property type="entry name" value="Omega/Tau-like"/>
</dbReference>
<evidence type="ECO:0000256" key="3">
    <source>
        <dbReference type="ARBA" id="ARBA00025743"/>
    </source>
</evidence>
<evidence type="ECO:0000313" key="8">
    <source>
        <dbReference type="Proteomes" id="UP000242715"/>
    </source>
</evidence>
<dbReference type="PANTHER" id="PTHR11260:SF719">
    <property type="entry name" value="GLUTATHIONE S-TRANSFERASE-RELATED"/>
    <property type="match status" value="1"/>
</dbReference>
<dbReference type="PROSITE" id="PS50405">
    <property type="entry name" value="GST_CTER"/>
    <property type="match status" value="1"/>
</dbReference>
<comment type="catalytic activity">
    <reaction evidence="4">
        <text>RX + glutathione = an S-substituted glutathione + a halide anion + H(+)</text>
        <dbReference type="Rhea" id="RHEA:16437"/>
        <dbReference type="ChEBI" id="CHEBI:15378"/>
        <dbReference type="ChEBI" id="CHEBI:16042"/>
        <dbReference type="ChEBI" id="CHEBI:17792"/>
        <dbReference type="ChEBI" id="CHEBI:57925"/>
        <dbReference type="ChEBI" id="CHEBI:90779"/>
        <dbReference type="EC" id="2.5.1.18"/>
    </reaction>
</comment>
<dbReference type="PANTHER" id="PTHR11260">
    <property type="entry name" value="GLUTATHIONE S-TRANSFERASE, GST, SUPERFAMILY, GST DOMAIN CONTAINING"/>
    <property type="match status" value="1"/>
</dbReference>
<feature type="domain" description="GST N-terminal" evidence="5">
    <location>
        <begin position="7"/>
        <end position="86"/>
    </location>
</feature>
<evidence type="ECO:0000259" key="6">
    <source>
        <dbReference type="PROSITE" id="PS50405"/>
    </source>
</evidence>
<organism evidence="7 8">
    <name type="scientific">Trifolium subterraneum</name>
    <name type="common">Subterranean clover</name>
    <dbReference type="NCBI Taxonomy" id="3900"/>
    <lineage>
        <taxon>Eukaryota</taxon>
        <taxon>Viridiplantae</taxon>
        <taxon>Streptophyta</taxon>
        <taxon>Embryophyta</taxon>
        <taxon>Tracheophyta</taxon>
        <taxon>Spermatophyta</taxon>
        <taxon>Magnoliopsida</taxon>
        <taxon>eudicotyledons</taxon>
        <taxon>Gunneridae</taxon>
        <taxon>Pentapetalae</taxon>
        <taxon>rosids</taxon>
        <taxon>fabids</taxon>
        <taxon>Fabales</taxon>
        <taxon>Fabaceae</taxon>
        <taxon>Papilionoideae</taxon>
        <taxon>50 kb inversion clade</taxon>
        <taxon>NPAAA clade</taxon>
        <taxon>Hologalegina</taxon>
        <taxon>IRL clade</taxon>
        <taxon>Trifolieae</taxon>
        <taxon>Trifolium</taxon>
    </lineage>
</organism>
<dbReference type="PROSITE" id="PS50404">
    <property type="entry name" value="GST_NTER"/>
    <property type="match status" value="1"/>
</dbReference>
<evidence type="ECO:0000256" key="4">
    <source>
        <dbReference type="ARBA" id="ARBA00047960"/>
    </source>
</evidence>
<dbReference type="AlphaFoldDB" id="A0A2Z6NDE7"/>
<evidence type="ECO:0000256" key="1">
    <source>
        <dbReference type="ARBA" id="ARBA00012452"/>
    </source>
</evidence>
<sequence length="222" mass="25585">MAGIEEQELTLLGSVGSPFVIKVQIALKLKGIEYKYVEEKLGNLSETLLNYNPIYRMVPVLVHKGKPISESRVILEYIDETWNQNPILPSDPYQRALDRFWSKFIDDKCVIPAAKTIFIPDEKEREKATEELYEALQFLENELKDKFFGGDEIGFVDIAALFIPLFQEVAEKQLFTSDKFPKLHKWSQDFYNHPVVKETMPSKEQQFAYFKARAASLAAPSK</sequence>
<dbReference type="GO" id="GO:0006749">
    <property type="term" value="P:glutathione metabolic process"/>
    <property type="evidence" value="ECO:0007669"/>
    <property type="project" value="InterPro"/>
</dbReference>
<dbReference type="InterPro" id="IPR004046">
    <property type="entry name" value="GST_C"/>
</dbReference>
<dbReference type="CDD" id="cd03058">
    <property type="entry name" value="GST_N_Tau"/>
    <property type="match status" value="1"/>
</dbReference>
<gene>
    <name evidence="7" type="ORF">TSUD_177520</name>
</gene>
<dbReference type="EMBL" id="DF973884">
    <property type="protein sequence ID" value="GAU41841.1"/>
    <property type="molecule type" value="Genomic_DNA"/>
</dbReference>
<dbReference type="SFLD" id="SFLDG00358">
    <property type="entry name" value="Main_(cytGST)"/>
    <property type="match status" value="1"/>
</dbReference>
<comment type="similarity">
    <text evidence="3">Belongs to the GST superfamily. Tau family.</text>
</comment>
<dbReference type="EC" id="2.5.1.18" evidence="1"/>
<dbReference type="InterPro" id="IPR010987">
    <property type="entry name" value="Glutathione-S-Trfase_C-like"/>
</dbReference>
<dbReference type="SFLD" id="SFLDG01152">
    <property type="entry name" value="Main.3:_Omega-_and_Tau-like"/>
    <property type="match status" value="1"/>
</dbReference>
<dbReference type="InterPro" id="IPR040079">
    <property type="entry name" value="Glutathione_S-Trfase"/>
</dbReference>
<dbReference type="Pfam" id="PF00043">
    <property type="entry name" value="GST_C"/>
    <property type="match status" value="1"/>
</dbReference>
<dbReference type="InterPro" id="IPR036282">
    <property type="entry name" value="Glutathione-S-Trfase_C_sf"/>
</dbReference>
<evidence type="ECO:0000256" key="2">
    <source>
        <dbReference type="ARBA" id="ARBA00022679"/>
    </source>
</evidence>
<proteinExistence type="inferred from homology"/>
<dbReference type="Pfam" id="PF02798">
    <property type="entry name" value="GST_N"/>
    <property type="match status" value="1"/>
</dbReference>
<dbReference type="Gene3D" id="1.20.1050.10">
    <property type="match status" value="1"/>
</dbReference>
<feature type="domain" description="GST C-terminal" evidence="6">
    <location>
        <begin position="91"/>
        <end position="210"/>
    </location>
</feature>
<dbReference type="Proteomes" id="UP000242715">
    <property type="component" value="Unassembled WGS sequence"/>
</dbReference>
<dbReference type="InterPro" id="IPR036249">
    <property type="entry name" value="Thioredoxin-like_sf"/>
</dbReference>
<dbReference type="GO" id="GO:0004364">
    <property type="term" value="F:glutathione transferase activity"/>
    <property type="evidence" value="ECO:0007669"/>
    <property type="project" value="UniProtKB-EC"/>
</dbReference>
<name>A0A2Z6NDE7_TRISU</name>
<dbReference type="Gene3D" id="3.40.30.10">
    <property type="entry name" value="Glutaredoxin"/>
    <property type="match status" value="1"/>
</dbReference>
<keyword evidence="8" id="KW-1185">Reference proteome</keyword>
<dbReference type="FunFam" id="1.20.1050.10:FF:000012">
    <property type="entry name" value="Tau class glutathione S-transferase"/>
    <property type="match status" value="1"/>
</dbReference>
<dbReference type="CDD" id="cd03185">
    <property type="entry name" value="GST_C_Tau"/>
    <property type="match status" value="1"/>
</dbReference>
<dbReference type="FunFam" id="3.40.30.10:FF:000044">
    <property type="entry name" value="Glutathione S-transferase GSTU6"/>
    <property type="match status" value="1"/>
</dbReference>
<protein>
    <recommendedName>
        <fullName evidence="1">glutathione transferase</fullName>
        <ecNumber evidence="1">2.5.1.18</ecNumber>
    </recommendedName>
</protein>